<keyword evidence="10 12" id="KW-0139">CF(1)</keyword>
<evidence type="ECO:0000256" key="1">
    <source>
        <dbReference type="ARBA" id="ARBA00004370"/>
    </source>
</evidence>
<dbReference type="PROSITE" id="PS00152">
    <property type="entry name" value="ATPASE_ALPHA_BETA"/>
    <property type="match status" value="1"/>
</dbReference>
<keyword evidence="8 12" id="KW-0406">Ion transport</keyword>
<keyword evidence="4 12" id="KW-0547">Nucleotide-binding</keyword>
<feature type="domain" description="AAA+ ATPase" evidence="13">
    <location>
        <begin position="141"/>
        <end position="329"/>
    </location>
</feature>
<dbReference type="InterPro" id="IPR003593">
    <property type="entry name" value="AAA+_ATPase"/>
</dbReference>
<comment type="similarity">
    <text evidence="2 12">Belongs to the ATPase alpha/beta chains family.</text>
</comment>
<dbReference type="Pfam" id="PF00006">
    <property type="entry name" value="ATP-synt_ab"/>
    <property type="match status" value="1"/>
</dbReference>
<accession>A0ABZ0UKJ6</accession>
<dbReference type="SMART" id="SM00382">
    <property type="entry name" value="AAA"/>
    <property type="match status" value="1"/>
</dbReference>
<keyword evidence="6 12" id="KW-0067">ATP-binding</keyword>
<keyword evidence="15" id="KW-1185">Reference proteome</keyword>
<keyword evidence="7 12" id="KW-1278">Translocase</keyword>
<keyword evidence="5 12" id="KW-0375">Hydrogen ion transport</keyword>
<dbReference type="InterPro" id="IPR004100">
    <property type="entry name" value="ATPase_F1/V1/A1_a/bsu_N"/>
</dbReference>
<dbReference type="CDD" id="cd01133">
    <property type="entry name" value="F1-ATPase_beta_CD"/>
    <property type="match status" value="1"/>
</dbReference>
<dbReference type="InterPro" id="IPR036121">
    <property type="entry name" value="ATPase_F1/V1/A1_a/bsu_N_sf"/>
</dbReference>
<dbReference type="InterPro" id="IPR024034">
    <property type="entry name" value="ATPase_F1/V1_b/a_C"/>
</dbReference>
<evidence type="ECO:0000256" key="6">
    <source>
        <dbReference type="ARBA" id="ARBA00022840"/>
    </source>
</evidence>
<dbReference type="CDD" id="cd18110">
    <property type="entry name" value="ATP-synt_F1_beta_C"/>
    <property type="match status" value="1"/>
</dbReference>
<name>A0ABZ0UKJ6_9RICK</name>
<dbReference type="InterPro" id="IPR027417">
    <property type="entry name" value="P-loop_NTPase"/>
</dbReference>
<dbReference type="InterPro" id="IPR055190">
    <property type="entry name" value="ATP-synt_VA_C"/>
</dbReference>
<evidence type="ECO:0000256" key="12">
    <source>
        <dbReference type="HAMAP-Rule" id="MF_01347"/>
    </source>
</evidence>
<dbReference type="InterPro" id="IPR005722">
    <property type="entry name" value="ATP_synth_F1_bsu"/>
</dbReference>
<organism evidence="14 15">
    <name type="scientific">Candidatus Bandiella euplotis</name>
    <dbReference type="NCBI Taxonomy" id="1664265"/>
    <lineage>
        <taxon>Bacteria</taxon>
        <taxon>Pseudomonadati</taxon>
        <taxon>Pseudomonadota</taxon>
        <taxon>Alphaproteobacteria</taxon>
        <taxon>Rickettsiales</taxon>
        <taxon>Candidatus Midichloriaceae</taxon>
        <taxon>Candidatus Bandiella</taxon>
    </lineage>
</organism>
<evidence type="ECO:0000256" key="3">
    <source>
        <dbReference type="ARBA" id="ARBA00022448"/>
    </source>
</evidence>
<evidence type="ECO:0000256" key="9">
    <source>
        <dbReference type="ARBA" id="ARBA00023136"/>
    </source>
</evidence>
<evidence type="ECO:0000256" key="7">
    <source>
        <dbReference type="ARBA" id="ARBA00022967"/>
    </source>
</evidence>
<dbReference type="NCBIfam" id="TIGR01039">
    <property type="entry name" value="atpD"/>
    <property type="match status" value="1"/>
</dbReference>
<evidence type="ECO:0000256" key="10">
    <source>
        <dbReference type="ARBA" id="ARBA00023196"/>
    </source>
</evidence>
<keyword evidence="3 12" id="KW-0813">Transport</keyword>
<dbReference type="PANTHER" id="PTHR15184">
    <property type="entry name" value="ATP SYNTHASE"/>
    <property type="match status" value="1"/>
</dbReference>
<evidence type="ECO:0000256" key="4">
    <source>
        <dbReference type="ARBA" id="ARBA00022741"/>
    </source>
</evidence>
<gene>
    <name evidence="12" type="primary">atpD</name>
    <name evidence="14" type="ORF">Bandiella_00353</name>
</gene>
<dbReference type="PIRSF" id="PIRSF039072">
    <property type="entry name" value="ATPase_subunit_beta"/>
    <property type="match status" value="1"/>
</dbReference>
<comment type="catalytic activity">
    <reaction evidence="12">
        <text>ATP + H2O + 4 H(+)(in) = ADP + phosphate + 5 H(+)(out)</text>
        <dbReference type="Rhea" id="RHEA:57720"/>
        <dbReference type="ChEBI" id="CHEBI:15377"/>
        <dbReference type="ChEBI" id="CHEBI:15378"/>
        <dbReference type="ChEBI" id="CHEBI:30616"/>
        <dbReference type="ChEBI" id="CHEBI:43474"/>
        <dbReference type="ChEBI" id="CHEBI:456216"/>
        <dbReference type="EC" id="7.1.2.2"/>
    </reaction>
</comment>
<dbReference type="Pfam" id="PF02874">
    <property type="entry name" value="ATP-synt_ab_N"/>
    <property type="match status" value="1"/>
</dbReference>
<dbReference type="SUPFAM" id="SSF50615">
    <property type="entry name" value="N-terminal domain of alpha and beta subunits of F1 ATP synthase"/>
    <property type="match status" value="1"/>
</dbReference>
<comment type="subcellular location">
    <subcellularLocation>
        <location evidence="12">Cell membrane</location>
        <topology evidence="12">Peripheral membrane protein</topology>
    </subcellularLocation>
    <subcellularLocation>
        <location evidence="1">Membrane</location>
    </subcellularLocation>
</comment>
<dbReference type="PANTHER" id="PTHR15184:SF71">
    <property type="entry name" value="ATP SYNTHASE SUBUNIT BETA, MITOCHONDRIAL"/>
    <property type="match status" value="1"/>
</dbReference>
<protein>
    <recommendedName>
        <fullName evidence="12">ATP synthase subunit beta</fullName>
        <ecNumber evidence="12">7.1.2.2</ecNumber>
    </recommendedName>
    <alternativeName>
        <fullName evidence="12">ATP synthase F1 sector subunit beta</fullName>
    </alternativeName>
    <alternativeName>
        <fullName evidence="12">F-ATPase subunit beta</fullName>
    </alternativeName>
</protein>
<evidence type="ECO:0000256" key="5">
    <source>
        <dbReference type="ARBA" id="ARBA00022781"/>
    </source>
</evidence>
<evidence type="ECO:0000313" key="14">
    <source>
        <dbReference type="EMBL" id="WPX96244.1"/>
    </source>
</evidence>
<evidence type="ECO:0000256" key="2">
    <source>
        <dbReference type="ARBA" id="ARBA00008936"/>
    </source>
</evidence>
<dbReference type="EMBL" id="CP110820">
    <property type="protein sequence ID" value="WPX96244.1"/>
    <property type="molecule type" value="Genomic_DNA"/>
</dbReference>
<comment type="function">
    <text evidence="12">Produces ATP from ADP in the presence of a proton gradient across the membrane. The catalytic sites are hosted primarily by the beta subunits.</text>
</comment>
<evidence type="ECO:0000259" key="13">
    <source>
        <dbReference type="SMART" id="SM00382"/>
    </source>
</evidence>
<dbReference type="SUPFAM" id="SSF52540">
    <property type="entry name" value="P-loop containing nucleoside triphosphate hydrolases"/>
    <property type="match status" value="1"/>
</dbReference>
<dbReference type="Gene3D" id="3.40.50.300">
    <property type="entry name" value="P-loop containing nucleotide triphosphate hydrolases"/>
    <property type="match status" value="1"/>
</dbReference>
<evidence type="ECO:0000313" key="15">
    <source>
        <dbReference type="Proteomes" id="UP001327219"/>
    </source>
</evidence>
<dbReference type="EC" id="7.1.2.2" evidence="12"/>
<dbReference type="Pfam" id="PF22919">
    <property type="entry name" value="ATP-synt_VA_C"/>
    <property type="match status" value="1"/>
</dbReference>
<feature type="binding site" evidence="12">
    <location>
        <begin position="149"/>
        <end position="156"/>
    </location>
    <ligand>
        <name>ATP</name>
        <dbReference type="ChEBI" id="CHEBI:30616"/>
    </ligand>
</feature>
<reference evidence="14 15" key="1">
    <citation type="submission" date="2022-11" db="EMBL/GenBank/DDBJ databases">
        <title>Host association and intracellularity evolved multiple times independently in the Rickettsiales.</title>
        <authorList>
            <person name="Castelli M."/>
            <person name="Nardi T."/>
            <person name="Gammuto L."/>
            <person name="Bellinzona G."/>
            <person name="Sabaneyeva E."/>
            <person name="Potekhin A."/>
            <person name="Serra V."/>
            <person name="Petroni G."/>
            <person name="Sassera D."/>
        </authorList>
    </citation>
    <scope>NUCLEOTIDE SEQUENCE [LARGE SCALE GENOMIC DNA]</scope>
    <source>
        <strain evidence="14 15">NDG2</strain>
    </source>
</reference>
<dbReference type="InterPro" id="IPR050053">
    <property type="entry name" value="ATPase_alpha/beta_chains"/>
</dbReference>
<dbReference type="Gene3D" id="2.40.10.170">
    <property type="match status" value="1"/>
</dbReference>
<dbReference type="CDD" id="cd18115">
    <property type="entry name" value="ATP-synt_F1_beta_N"/>
    <property type="match status" value="1"/>
</dbReference>
<evidence type="ECO:0000256" key="11">
    <source>
        <dbReference type="ARBA" id="ARBA00023310"/>
    </source>
</evidence>
<sequence>MNTGKIIQIFGAVVDVKFEGAIPNILNALKYQSDSREITFEVVQHIGEGIVRTIAMDLTDGLKRGDLVTDTGQHITVPVGKETLGRIIDVIGNPIDGKGPINSKDYASIHSSPPNLASLSTKTEILVTGIKVIDLLAPYIKGGKIGLFGGAGVGKTVLIMELINNIAKAHGGYSVFAGVGERTREGNDLYHEMMDSKVIDEENISSSKVSLVYGQMNEPPGARARIAFTGLSIAEYFRDKEQQDVLFFIDNIFRFTQAGSEISALLGRIPSAVGYQPTLAMEMAALQERITSTKNGSITSVQAVYVPADDLTDPAPATSFSHLDATTVLSRQIAEQGIYPAIDPLDSSSQALSKSIIGEEHYEVAREVQKILQTYKSLQDIIAILGMDELSEEDKLVVARARKIQKFLSQPFHVAEVFTGSPGKFVAIEDTVRGFRDLIKGKYDDVPESAFYMVGSIEEALEKAEKMRRD</sequence>
<dbReference type="Proteomes" id="UP001327219">
    <property type="component" value="Chromosome"/>
</dbReference>
<dbReference type="HAMAP" id="MF_01347">
    <property type="entry name" value="ATP_synth_beta_bact"/>
    <property type="match status" value="1"/>
</dbReference>
<dbReference type="SUPFAM" id="SSF47917">
    <property type="entry name" value="C-terminal domain of alpha and beta subunits of F1 ATP synthase"/>
    <property type="match status" value="1"/>
</dbReference>
<dbReference type="RefSeq" id="WP_323733116.1">
    <property type="nucleotide sequence ID" value="NZ_CP110820.1"/>
</dbReference>
<dbReference type="Gene3D" id="1.10.1140.10">
    <property type="entry name" value="Bovine Mitochondrial F1-atpase, Atp Synthase Beta Chain, Chain D, domain 3"/>
    <property type="match status" value="1"/>
</dbReference>
<proteinExistence type="inferred from homology"/>
<dbReference type="InterPro" id="IPR000194">
    <property type="entry name" value="ATPase_F1/V1/A1_a/bsu_nucl-bd"/>
</dbReference>
<keyword evidence="12" id="KW-1003">Cell membrane</keyword>
<keyword evidence="11 12" id="KW-0066">ATP synthesis</keyword>
<evidence type="ECO:0000256" key="8">
    <source>
        <dbReference type="ARBA" id="ARBA00023065"/>
    </source>
</evidence>
<dbReference type="InterPro" id="IPR020003">
    <property type="entry name" value="ATPase_a/bsu_AS"/>
</dbReference>
<keyword evidence="9 12" id="KW-0472">Membrane</keyword>